<dbReference type="PROSITE" id="PS51664">
    <property type="entry name" value="YCAO"/>
    <property type="match status" value="1"/>
</dbReference>
<dbReference type="Gene3D" id="3.30.1330.230">
    <property type="match status" value="1"/>
</dbReference>
<organism evidence="2 3">
    <name type="scientific">Aquirufa beregesia</name>
    <dbReference type="NCBI Taxonomy" id="2516556"/>
    <lineage>
        <taxon>Bacteria</taxon>
        <taxon>Pseudomonadati</taxon>
        <taxon>Bacteroidota</taxon>
        <taxon>Cytophagia</taxon>
        <taxon>Cytophagales</taxon>
        <taxon>Flectobacillaceae</taxon>
        <taxon>Aquirufa</taxon>
    </lineage>
</organism>
<evidence type="ECO:0000313" key="2">
    <source>
        <dbReference type="EMBL" id="NGZ45043.1"/>
    </source>
</evidence>
<comment type="caution">
    <text evidence="2">The sequence shown here is derived from an EMBL/GenBank/DDBJ whole genome shotgun (WGS) entry which is preliminary data.</text>
</comment>
<feature type="domain" description="YcaO" evidence="1">
    <location>
        <begin position="58"/>
        <end position="430"/>
    </location>
</feature>
<dbReference type="EMBL" id="SEWW01000007">
    <property type="protein sequence ID" value="NGZ45043.1"/>
    <property type="molecule type" value="Genomic_DNA"/>
</dbReference>
<evidence type="ECO:0000313" key="3">
    <source>
        <dbReference type="Proteomes" id="UP001318301"/>
    </source>
</evidence>
<accession>A0ABX0EYB8</accession>
<reference evidence="2 3" key="1">
    <citation type="submission" date="2019-02" db="EMBL/GenBank/DDBJ databases">
        <title>Genome of a new Bacteroidetes strain.</title>
        <authorList>
            <person name="Pitt A."/>
        </authorList>
    </citation>
    <scope>NUCLEOTIDE SEQUENCE [LARGE SCALE GENOMIC DNA]</scope>
    <source>
        <strain evidence="2 3">50C-KIRBA</strain>
    </source>
</reference>
<proteinExistence type="predicted"/>
<name>A0ABX0EYB8_9BACT</name>
<evidence type="ECO:0000259" key="1">
    <source>
        <dbReference type="PROSITE" id="PS51664"/>
    </source>
</evidence>
<keyword evidence="3" id="KW-1185">Reference proteome</keyword>
<protein>
    <recommendedName>
        <fullName evidence="1">YcaO domain-containing protein</fullName>
    </recommendedName>
</protein>
<dbReference type="Proteomes" id="UP001318301">
    <property type="component" value="Unassembled WGS sequence"/>
</dbReference>
<dbReference type="InterPro" id="IPR003776">
    <property type="entry name" value="YcaO-like_dom"/>
</dbReference>
<gene>
    <name evidence="2" type="ORF">EWU23_11205</name>
</gene>
<sequence>MYKPDKLTMTPLKDDLIHGNQYPIPTRRCLPSGLYQSYVEATHLDLLASNTHMLQGSGIGFSQLEANNSAIGEWIERYAASHQDIKNLIFASESDMNHQGRTFLPIETFIPFISDQYCTNLPYQMWEKEDVTSWIESKNILNQQSVWVPAFAVHLPHNTDWDQKKNYILQTSTGISAGKNLQDATIGGFLECAERNAFAEFWYRQEQWIQQIPMLNQEDVLRSHKHPKIKHLFDNNRVQIKLFDLSPISPIETHVVVLYFPYKGQLFQSMGCASRFNQEESIIKACLEAYQGIEYAIGLSQKPENWIQNLPGFESINSFDKHFAFYNRFPLWRKKSPILQAALSKDSFFPDQASFQSKIHSWEDINQMGLNHILVIPLSTEDVQSQGFEVVRVIVPHWNLLTGVHTQPFLKNLRAQSGENLFLTYPHPFP</sequence>
<dbReference type="Gene3D" id="3.30.160.660">
    <property type="match status" value="1"/>
</dbReference>
<dbReference type="Pfam" id="PF02624">
    <property type="entry name" value="YcaO"/>
    <property type="match status" value="1"/>
</dbReference>
<dbReference type="Gene3D" id="3.30.40.250">
    <property type="match status" value="1"/>
</dbReference>
<dbReference type="PANTHER" id="PTHR37809:SF1">
    <property type="entry name" value="RIBOSOMAL PROTEIN S12 METHYLTHIOTRANSFERASE ACCESSORY FACTOR YCAO"/>
    <property type="match status" value="1"/>
</dbReference>
<dbReference type="PANTHER" id="PTHR37809">
    <property type="entry name" value="RIBOSOMAL PROTEIN S12 METHYLTHIOTRANSFERASE ACCESSORY FACTOR YCAO"/>
    <property type="match status" value="1"/>
</dbReference>